<accession>A0ABU5W923</accession>
<comment type="caution">
    <text evidence="2">The sequence shown here is derived from an EMBL/GenBank/DDBJ whole genome shotgun (WGS) entry which is preliminary data.</text>
</comment>
<evidence type="ECO:0000259" key="1">
    <source>
        <dbReference type="Pfam" id="PF22262"/>
    </source>
</evidence>
<evidence type="ECO:0000313" key="3">
    <source>
        <dbReference type="Proteomes" id="UP001304847"/>
    </source>
</evidence>
<feature type="domain" description="DUF6950" evidence="1">
    <location>
        <begin position="1"/>
        <end position="131"/>
    </location>
</feature>
<sequence length="133" mass="14517">MRRSDWQRQLITTIEAARVRPFVWGELDCCLFVADCCVAACGIDPAAVYRGRYTTAIGSQRVLAKEHGSIAAVLDAHFQRIDPALAQRGDPVVFDGPLGLTAGLIWAGQVWAMTEQGARPVPDVVPLLAWRAE</sequence>
<proteinExistence type="predicted"/>
<dbReference type="RefSeq" id="WP_323580825.1">
    <property type="nucleotide sequence ID" value="NZ_JAYGOJ010000107.1"/>
</dbReference>
<name>A0ABU5W923_AERCA</name>
<dbReference type="InterPro" id="IPR053802">
    <property type="entry name" value="DUF6950"/>
</dbReference>
<protein>
    <recommendedName>
        <fullName evidence="1">DUF6950 domain-containing protein</fullName>
    </recommendedName>
</protein>
<reference evidence="2 3" key="1">
    <citation type="submission" date="2023-12" db="EMBL/GenBank/DDBJ databases">
        <title>Characterization of antibiotic resistance in Aeromonas spp. in hospital effluent.</title>
        <authorList>
            <person name="Negoseki B.R.S."/>
            <person name="Krul D."/>
            <person name="Siqueira A.C."/>
            <person name="Almeida M."/>
            <person name="Mesa D."/>
            <person name="Conte D."/>
            <person name="Dalla-Costa L.M."/>
        </authorList>
    </citation>
    <scope>NUCLEOTIDE SEQUENCE [LARGE SCALE GENOMIC DNA]</scope>
    <source>
        <strain evidence="2 3">36v</strain>
    </source>
</reference>
<keyword evidence="3" id="KW-1185">Reference proteome</keyword>
<organism evidence="2 3">
    <name type="scientific">Aeromonas caviae</name>
    <name type="common">Aeromonas punctata</name>
    <dbReference type="NCBI Taxonomy" id="648"/>
    <lineage>
        <taxon>Bacteria</taxon>
        <taxon>Pseudomonadati</taxon>
        <taxon>Pseudomonadota</taxon>
        <taxon>Gammaproteobacteria</taxon>
        <taxon>Aeromonadales</taxon>
        <taxon>Aeromonadaceae</taxon>
        <taxon>Aeromonas</taxon>
    </lineage>
</organism>
<dbReference type="EMBL" id="JAYGOJ010000107">
    <property type="protein sequence ID" value="MEA9437432.1"/>
    <property type="molecule type" value="Genomic_DNA"/>
</dbReference>
<dbReference type="Pfam" id="PF22262">
    <property type="entry name" value="DUF6950"/>
    <property type="match status" value="1"/>
</dbReference>
<gene>
    <name evidence="2" type="ORF">VCX44_16875</name>
</gene>
<evidence type="ECO:0000313" key="2">
    <source>
        <dbReference type="EMBL" id="MEA9437432.1"/>
    </source>
</evidence>
<dbReference type="Proteomes" id="UP001304847">
    <property type="component" value="Unassembled WGS sequence"/>
</dbReference>